<proteinExistence type="predicted"/>
<evidence type="ECO:0000313" key="3">
    <source>
        <dbReference type="Proteomes" id="UP000011782"/>
    </source>
</evidence>
<feature type="non-terminal residue" evidence="2">
    <location>
        <position position="550"/>
    </location>
</feature>
<comment type="caution">
    <text evidence="2">The sequence shown here is derived from an EMBL/GenBank/DDBJ whole genome shotgun (WGS) entry which is preliminary data.</text>
</comment>
<dbReference type="EMBL" id="AOTD01000154">
    <property type="protein sequence ID" value="EMG30548.1"/>
    <property type="molecule type" value="Genomic_DNA"/>
</dbReference>
<dbReference type="InterPro" id="IPR025263">
    <property type="entry name" value="YhdP_central"/>
</dbReference>
<dbReference type="Proteomes" id="UP000011782">
    <property type="component" value="Unassembled WGS sequence"/>
</dbReference>
<dbReference type="STRING" id="1073353.H740_05947"/>
<organism evidence="2 3">
    <name type="scientific">Campylobacter showae CC57C</name>
    <dbReference type="NCBI Taxonomy" id="1073353"/>
    <lineage>
        <taxon>Bacteria</taxon>
        <taxon>Pseudomonadati</taxon>
        <taxon>Campylobacterota</taxon>
        <taxon>Epsilonproteobacteria</taxon>
        <taxon>Campylobacterales</taxon>
        <taxon>Campylobacteraceae</taxon>
        <taxon>Campylobacter</taxon>
    </lineage>
</organism>
<accession>M3JB40</accession>
<gene>
    <name evidence="2" type="ORF">H740_05947</name>
</gene>
<reference evidence="2 3" key="1">
    <citation type="submission" date="2013-02" db="EMBL/GenBank/DDBJ databases">
        <title>Co-occurrence of anaerobic bacteria in colorectal carcinomas.</title>
        <authorList>
            <person name="Holt R.A."/>
            <person name="Warren R.L."/>
            <person name="Allen-Vercoe E."/>
            <person name="Pleasance S."/>
            <person name="Freeman D.J."/>
            <person name="Watson P."/>
            <person name="Moore R."/>
            <person name="Cochrane K."/>
        </authorList>
    </citation>
    <scope>NUCLEOTIDE SEQUENCE [LARGE SCALE GENOMIC DNA]</scope>
    <source>
        <strain evidence="2 3">CC57C</strain>
    </source>
</reference>
<protein>
    <recommendedName>
        <fullName evidence="1">YhdP central domain-containing protein</fullName>
    </recommendedName>
</protein>
<dbReference type="Pfam" id="PF13116">
    <property type="entry name" value="YhdP"/>
    <property type="match status" value="1"/>
</dbReference>
<name>M3JB40_9BACT</name>
<feature type="domain" description="YhdP central" evidence="1">
    <location>
        <begin position="195"/>
        <end position="449"/>
    </location>
</feature>
<evidence type="ECO:0000313" key="2">
    <source>
        <dbReference type="EMBL" id="EMG30548.1"/>
    </source>
</evidence>
<evidence type="ECO:0000259" key="1">
    <source>
        <dbReference type="Pfam" id="PF13116"/>
    </source>
</evidence>
<sequence>MIFVIFIAVLKHGVEIENIDAGDFKIEQLYIKLDKKIILRAKNIEIPKQSAKDSSEDALLDLSKNIVWIDRLFDEILLERVKFLNSESTLFYRDDVFYLDSPFLAVSSNFKDTEDGITANIYLLEFKDFNITLSGVSNADLRRQIYDFNGTFSSHELNGNATVNLKKSELTYELSDINATSLRGFMDELGAKTGLDKEIKSWIYGYITADNYFVKSLRGRFDLNKQEPYLNELSAQGFSKNVKVKFHEKLSPATAEEVDVELKKGSLFFTLKNPKWQGKNLNGSNLEIYKIFEEKGAGLTLNLQTSALYDKSVNSILKAYDIDVPVEQLSGKTDAKLALDIKFDPLEVTPKGKFKITGGQTLITGAKFNVETADVELLNDKLKVNAKNTGMDFFSADAAVNLDLGKLAGDINGTLKGLNLAFGKSEILKLGATPFAARLDFSGKDTKLDIASPAAVGLKFGAQNEINLPDARDLLPYSPLLKSLKISEGGVNIKTKDFENLSIEANDVKFETPLFKKDGSPYDADSFAIDVNAKGATGKSKSGGLNFKIA</sequence>
<dbReference type="AlphaFoldDB" id="M3JB40"/>